<dbReference type="NCBIfam" id="NF006054">
    <property type="entry name" value="PRK08202.1"/>
    <property type="match status" value="1"/>
</dbReference>
<dbReference type="NCBIfam" id="TIGR01697">
    <property type="entry name" value="PNPH-PUNA-XAPA"/>
    <property type="match status" value="1"/>
</dbReference>
<dbReference type="InterPro" id="IPR018099">
    <property type="entry name" value="Purine_phosphorylase-2_CS"/>
</dbReference>
<evidence type="ECO:0000313" key="15">
    <source>
        <dbReference type="Proteomes" id="UP001224674"/>
    </source>
</evidence>
<dbReference type="InterPro" id="IPR035994">
    <property type="entry name" value="Nucleoside_phosphorylase_sf"/>
</dbReference>
<comment type="pathway">
    <text evidence="2 10">Purine metabolism; purine nucleoside salvage.</text>
</comment>
<feature type="domain" description="Nucleoside phosphorylase" evidence="13">
    <location>
        <begin position="120"/>
        <end position="288"/>
    </location>
</feature>
<feature type="binding site" evidence="11">
    <location>
        <position position="143"/>
    </location>
    <ligand>
        <name>phosphate</name>
        <dbReference type="ChEBI" id="CHEBI:43474"/>
    </ligand>
</feature>
<feature type="region of interest" description="Disordered" evidence="12">
    <location>
        <begin position="1"/>
        <end position="23"/>
    </location>
</feature>
<dbReference type="EC" id="2.4.2.1" evidence="5 10"/>
<protein>
    <recommendedName>
        <fullName evidence="6 10">Purine nucleoside phosphorylase</fullName>
        <ecNumber evidence="5 10">2.4.2.1</ecNumber>
    </recommendedName>
    <alternativeName>
        <fullName evidence="10">Inosine-guanosine phosphorylase</fullName>
    </alternativeName>
</protein>
<evidence type="ECO:0000256" key="11">
    <source>
        <dbReference type="PIRSR" id="PIRSR000477-2"/>
    </source>
</evidence>
<dbReference type="GO" id="GO:0009116">
    <property type="term" value="P:nucleoside metabolic process"/>
    <property type="evidence" value="ECO:0007669"/>
    <property type="project" value="UniProtKB-UniRule"/>
</dbReference>
<comment type="catalytic activity">
    <reaction evidence="9">
        <text>a purine 2'-deoxy-D-ribonucleoside + phosphate = a purine nucleobase + 2-deoxy-alpha-D-ribose 1-phosphate</text>
        <dbReference type="Rhea" id="RHEA:36431"/>
        <dbReference type="ChEBI" id="CHEBI:26386"/>
        <dbReference type="ChEBI" id="CHEBI:43474"/>
        <dbReference type="ChEBI" id="CHEBI:57259"/>
        <dbReference type="ChEBI" id="CHEBI:142361"/>
        <dbReference type="EC" id="2.4.2.1"/>
    </reaction>
</comment>
<feature type="binding site" evidence="11">
    <location>
        <position position="85"/>
    </location>
    <ligand>
        <name>phosphate</name>
        <dbReference type="ChEBI" id="CHEBI:43474"/>
    </ligand>
</feature>
<evidence type="ECO:0000256" key="10">
    <source>
        <dbReference type="PIRNR" id="PIRNR000477"/>
    </source>
</evidence>
<dbReference type="RefSeq" id="WP_279675335.1">
    <property type="nucleotide sequence ID" value="NZ_CP122566.1"/>
</dbReference>
<dbReference type="PANTHER" id="PTHR11904:SF9">
    <property type="entry name" value="PURINE NUCLEOSIDE PHOSPHORYLASE-RELATED"/>
    <property type="match status" value="1"/>
</dbReference>
<dbReference type="Gene3D" id="3.40.50.1580">
    <property type="entry name" value="Nucleoside phosphorylase domain"/>
    <property type="match status" value="1"/>
</dbReference>
<dbReference type="CDD" id="cd09009">
    <property type="entry name" value="PNP-EcPNPII_like"/>
    <property type="match status" value="1"/>
</dbReference>
<comment type="function">
    <text evidence="1">The purine nucleoside phosphorylases catalyze the phosphorolytic breakdown of the N-glycosidic bond in the beta-(deoxy)ribonucleoside molecules, with the formation of the corresponding free purine bases and pentose-1-phosphate. Cleaves guanosine, inosine, 2'-deoxyguanosine and 2'-deoxyinosine.</text>
</comment>
<name>A0AAJ6DD19_9MICC</name>
<evidence type="ECO:0000256" key="9">
    <source>
        <dbReference type="ARBA" id="ARBA00048556"/>
    </source>
</evidence>
<dbReference type="InterPro" id="IPR011269">
    <property type="entry name" value="PUNP"/>
</dbReference>
<dbReference type="NCBIfam" id="TIGR01698">
    <property type="entry name" value="PUNP"/>
    <property type="match status" value="1"/>
</dbReference>
<sequence length="291" mass="30436">MTDVTDNDISEPTAESMGLSGDHPGFDLARQAGRYIAETTGVAQHRIAVVLGSGWSGATDLLGDRQTELPTGDIPGFTSASVAGHGSTVSSIARSSAEGTVTDHVLVFGSRTHYYEHRDVNAVAHTVRTVAATGAELVVLTNGCGSVNEALPPGEPVLISDHLNLTGATPLLGPEFVDLTDLYSPRIREIARSVDPSLPQGVYVQFPGPQYETPAEVRMAKLLGGDLVGMSTALDAIAARHAGLEVFGISLVTNQAAGISQHPLSHHEVIEAGRAAQTRISHLLASIIDKL</sequence>
<dbReference type="PIRSF" id="PIRSF000477">
    <property type="entry name" value="PurNPase"/>
    <property type="match status" value="1"/>
</dbReference>
<gene>
    <name evidence="14" type="ORF">QDX21_05585</name>
</gene>
<evidence type="ECO:0000256" key="12">
    <source>
        <dbReference type="SAM" id="MobiDB-lite"/>
    </source>
</evidence>
<feature type="binding site" evidence="11">
    <location>
        <position position="53"/>
    </location>
    <ligand>
        <name>phosphate</name>
        <dbReference type="ChEBI" id="CHEBI:43474"/>
    </ligand>
</feature>
<evidence type="ECO:0000256" key="7">
    <source>
        <dbReference type="ARBA" id="ARBA00022676"/>
    </source>
</evidence>
<dbReference type="EMBL" id="CP122566">
    <property type="protein sequence ID" value="WGH94260.1"/>
    <property type="molecule type" value="Genomic_DNA"/>
</dbReference>
<organism evidence="14 15">
    <name type="scientific">Auritidibacter ignavus</name>
    <dbReference type="NCBI Taxonomy" id="678932"/>
    <lineage>
        <taxon>Bacteria</taxon>
        <taxon>Bacillati</taxon>
        <taxon>Actinomycetota</taxon>
        <taxon>Actinomycetes</taxon>
        <taxon>Micrococcales</taxon>
        <taxon>Micrococcaceae</taxon>
        <taxon>Auritidibacter</taxon>
    </lineage>
</organism>
<dbReference type="GO" id="GO:0004731">
    <property type="term" value="F:purine-nucleoside phosphorylase activity"/>
    <property type="evidence" value="ECO:0007669"/>
    <property type="project" value="UniProtKB-UniRule"/>
</dbReference>
<feature type="binding site" evidence="11">
    <location>
        <position position="212"/>
    </location>
    <ligand>
        <name>a purine D-ribonucleoside</name>
        <dbReference type="ChEBI" id="CHEBI:142355"/>
    </ligand>
</feature>
<keyword evidence="8 10" id="KW-0808">Transferase</keyword>
<dbReference type="SUPFAM" id="SSF53167">
    <property type="entry name" value="Purine and uridine phosphorylases"/>
    <property type="match status" value="1"/>
</dbReference>
<dbReference type="AlphaFoldDB" id="A0AAJ6DD19"/>
<comment type="subunit">
    <text evidence="4">Homotrimer.</text>
</comment>
<evidence type="ECO:0000256" key="5">
    <source>
        <dbReference type="ARBA" id="ARBA00011886"/>
    </source>
</evidence>
<evidence type="ECO:0000313" key="14">
    <source>
        <dbReference type="EMBL" id="WGH94260.1"/>
    </source>
</evidence>
<evidence type="ECO:0000256" key="2">
    <source>
        <dbReference type="ARBA" id="ARBA00005058"/>
    </source>
</evidence>
<evidence type="ECO:0000256" key="8">
    <source>
        <dbReference type="ARBA" id="ARBA00022679"/>
    </source>
</evidence>
<dbReference type="PANTHER" id="PTHR11904">
    <property type="entry name" value="METHYLTHIOADENOSINE/PURINE NUCLEOSIDE PHOSPHORYLASE"/>
    <property type="match status" value="1"/>
</dbReference>
<evidence type="ECO:0000259" key="13">
    <source>
        <dbReference type="Pfam" id="PF01048"/>
    </source>
</evidence>
<evidence type="ECO:0000256" key="6">
    <source>
        <dbReference type="ARBA" id="ARBA00013834"/>
    </source>
</evidence>
<feature type="binding site" evidence="11">
    <location>
        <begin position="111"/>
        <end position="113"/>
    </location>
    <ligand>
        <name>phosphate</name>
        <dbReference type="ChEBI" id="CHEBI:43474"/>
    </ligand>
</feature>
<dbReference type="InterPro" id="IPR000845">
    <property type="entry name" value="Nucleoside_phosphorylase_d"/>
</dbReference>
<evidence type="ECO:0000256" key="3">
    <source>
        <dbReference type="ARBA" id="ARBA00006751"/>
    </source>
</evidence>
<dbReference type="PROSITE" id="PS01240">
    <property type="entry name" value="PNP_MTAP_2"/>
    <property type="match status" value="1"/>
</dbReference>
<proteinExistence type="inferred from homology"/>
<feature type="binding site" evidence="11">
    <location>
        <position position="231"/>
    </location>
    <ligand>
        <name>phosphate</name>
        <dbReference type="ChEBI" id="CHEBI:43474"/>
    </ligand>
</feature>
<dbReference type="Proteomes" id="UP001224674">
    <property type="component" value="Chromosome"/>
</dbReference>
<dbReference type="InterPro" id="IPR011268">
    <property type="entry name" value="Purine_phosphorylase"/>
</dbReference>
<evidence type="ECO:0000256" key="1">
    <source>
        <dbReference type="ARBA" id="ARBA00002678"/>
    </source>
</evidence>
<dbReference type="Pfam" id="PF01048">
    <property type="entry name" value="PNP_UDP_1"/>
    <property type="match status" value="1"/>
</dbReference>
<keyword evidence="7 10" id="KW-0328">Glycosyltransferase</keyword>
<evidence type="ECO:0000256" key="4">
    <source>
        <dbReference type="ARBA" id="ARBA00011233"/>
    </source>
</evidence>
<dbReference type="GO" id="GO:0005737">
    <property type="term" value="C:cytoplasm"/>
    <property type="evidence" value="ECO:0007669"/>
    <property type="project" value="TreeGrafter"/>
</dbReference>
<accession>A0AAJ6DD19</accession>
<feature type="binding site" evidence="11">
    <location>
        <position position="254"/>
    </location>
    <ligand>
        <name>a purine D-ribonucleoside</name>
        <dbReference type="ChEBI" id="CHEBI:142355"/>
    </ligand>
</feature>
<comment type="similarity">
    <text evidence="3 10">Belongs to the PNP/MTAP phosphorylase family.</text>
</comment>
<keyword evidence="15" id="KW-1185">Reference proteome</keyword>
<reference evidence="14 15" key="1">
    <citation type="submission" date="2023-03" db="EMBL/GenBank/DDBJ databases">
        <title>Complete genome sequences of several Auritidibacter ignavus strains isolated from ear infections.</title>
        <authorList>
            <person name="Baehr T."/>
            <person name="Baumhoegger A.M."/>
        </authorList>
    </citation>
    <scope>NUCLEOTIDE SEQUENCE [LARGE SCALE GENOMIC DNA]</scope>
    <source>
        <strain evidence="14 15">BABAE-6</strain>
    </source>
</reference>